<proteinExistence type="predicted"/>
<evidence type="ECO:0000313" key="2">
    <source>
        <dbReference type="Proteomes" id="UP001284601"/>
    </source>
</evidence>
<protein>
    <recommendedName>
        <fullName evidence="3">N-acetyltransferase domain-containing protein</fullName>
    </recommendedName>
</protein>
<keyword evidence="2" id="KW-1185">Reference proteome</keyword>
<name>A0ABU4HPP9_9ACTN</name>
<dbReference type="InterPro" id="IPR053780">
    <property type="entry name" value="Gp66-like"/>
</dbReference>
<dbReference type="SUPFAM" id="SSF55729">
    <property type="entry name" value="Acyl-CoA N-acyltransferases (Nat)"/>
    <property type="match status" value="1"/>
</dbReference>
<evidence type="ECO:0000313" key="1">
    <source>
        <dbReference type="EMBL" id="MDW5595293.1"/>
    </source>
</evidence>
<sequence length="163" mass="17865">MTKNRSARSRSHDDRPRLAIVPTSLREANAFVAEHHRHNRPVAAGVCVVAVKTDDRLCGVAILGRPVARKLEDGFTAEVRRVCTDGTPNACSMLLRAAWRAAKALGYRNVITYTLREEGGASLRAAGFKLVTDRAGGGRWSSGGRRAADTHPLGYKCRWELRT</sequence>
<gene>
    <name evidence="1" type="ORF">R7226_13165</name>
</gene>
<dbReference type="EMBL" id="JAWSTH010000030">
    <property type="protein sequence ID" value="MDW5595293.1"/>
    <property type="molecule type" value="Genomic_DNA"/>
</dbReference>
<organism evidence="1 2">
    <name type="scientific">Conexibacter stalactiti</name>
    <dbReference type="NCBI Taxonomy" id="1940611"/>
    <lineage>
        <taxon>Bacteria</taxon>
        <taxon>Bacillati</taxon>
        <taxon>Actinomycetota</taxon>
        <taxon>Thermoleophilia</taxon>
        <taxon>Solirubrobacterales</taxon>
        <taxon>Conexibacteraceae</taxon>
        <taxon>Conexibacter</taxon>
    </lineage>
</organism>
<reference evidence="2" key="1">
    <citation type="submission" date="2023-07" db="EMBL/GenBank/DDBJ databases">
        <title>Conexibacter stalactiti sp. nov., isolated from stalactites in a lava cave and emended description of the genus Conexibacter.</title>
        <authorList>
            <person name="Lee S.D."/>
        </authorList>
    </citation>
    <scope>NUCLEOTIDE SEQUENCE [LARGE SCALE GENOMIC DNA]</scope>
    <source>
        <strain evidence="2">KCTC 39840</strain>
    </source>
</reference>
<comment type="caution">
    <text evidence="1">The sequence shown here is derived from an EMBL/GenBank/DDBJ whole genome shotgun (WGS) entry which is preliminary data.</text>
</comment>
<dbReference type="Proteomes" id="UP001284601">
    <property type="component" value="Unassembled WGS sequence"/>
</dbReference>
<dbReference type="InterPro" id="IPR016181">
    <property type="entry name" value="Acyl_CoA_acyltransferase"/>
</dbReference>
<dbReference type="RefSeq" id="WP_318597631.1">
    <property type="nucleotide sequence ID" value="NZ_JAWSTH010000030.1"/>
</dbReference>
<accession>A0ABU4HPP9</accession>
<dbReference type="NCBIfam" id="NF045478">
    <property type="entry name" value="XF1762_fam"/>
    <property type="match status" value="1"/>
</dbReference>
<evidence type="ECO:0008006" key="3">
    <source>
        <dbReference type="Google" id="ProtNLM"/>
    </source>
</evidence>